<sequence length="54" mass="6240">MANLASICNFNVIHLLKIIWRVVISTVAEFLFGPEVWTHVAFIDCILLFYQVQC</sequence>
<proteinExistence type="predicted"/>
<comment type="caution">
    <text evidence="1">The sequence shown here is derived from an EMBL/GenBank/DDBJ whole genome shotgun (WGS) entry which is preliminary data.</text>
</comment>
<reference evidence="1 2" key="1">
    <citation type="submission" date="2024-04" db="EMBL/GenBank/DDBJ databases">
        <authorList>
            <person name="Rising A."/>
            <person name="Reimegard J."/>
            <person name="Sonavane S."/>
            <person name="Akerstrom W."/>
            <person name="Nylinder S."/>
            <person name="Hedman E."/>
            <person name="Kallberg Y."/>
        </authorList>
    </citation>
    <scope>NUCLEOTIDE SEQUENCE [LARGE SCALE GENOMIC DNA]</scope>
</reference>
<dbReference type="EMBL" id="CAXIEN010000400">
    <property type="protein sequence ID" value="CAL1296590.1"/>
    <property type="molecule type" value="Genomic_DNA"/>
</dbReference>
<evidence type="ECO:0000313" key="1">
    <source>
        <dbReference type="EMBL" id="CAL1296590.1"/>
    </source>
</evidence>
<keyword evidence="2" id="KW-1185">Reference proteome</keyword>
<gene>
    <name evidence="1" type="ORF">LARSCL_LOCUS19860</name>
</gene>
<feature type="non-terminal residue" evidence="1">
    <location>
        <position position="54"/>
    </location>
</feature>
<dbReference type="AlphaFoldDB" id="A0AAV2BJZ9"/>
<protein>
    <submittedName>
        <fullName evidence="1">Uncharacterized protein</fullName>
    </submittedName>
</protein>
<dbReference type="Proteomes" id="UP001497382">
    <property type="component" value="Unassembled WGS sequence"/>
</dbReference>
<evidence type="ECO:0000313" key="2">
    <source>
        <dbReference type="Proteomes" id="UP001497382"/>
    </source>
</evidence>
<organism evidence="1 2">
    <name type="scientific">Larinioides sclopetarius</name>
    <dbReference type="NCBI Taxonomy" id="280406"/>
    <lineage>
        <taxon>Eukaryota</taxon>
        <taxon>Metazoa</taxon>
        <taxon>Ecdysozoa</taxon>
        <taxon>Arthropoda</taxon>
        <taxon>Chelicerata</taxon>
        <taxon>Arachnida</taxon>
        <taxon>Araneae</taxon>
        <taxon>Araneomorphae</taxon>
        <taxon>Entelegynae</taxon>
        <taxon>Araneoidea</taxon>
        <taxon>Araneidae</taxon>
        <taxon>Larinioides</taxon>
    </lineage>
</organism>
<name>A0AAV2BJZ9_9ARAC</name>
<accession>A0AAV2BJZ9</accession>